<sequence length="164" mass="18583">MWVNVRGIIERTANGTTEIIIQKRNKPDEEISFELPGGRLEEFESMVDGLKREIYEETGLKVTFIQNLDQQIITSHNNVTVECMTPYIVYQTTKGKVDSMGIIFLCSADGTLLTEGDNTEDIQWISLENLHHLMNKSDVTFTPVAKASINRYLTDKGFSHSIPN</sequence>
<dbReference type="SUPFAM" id="SSF55811">
    <property type="entry name" value="Nudix"/>
    <property type="match status" value="1"/>
</dbReference>
<dbReference type="CDD" id="cd02883">
    <property type="entry name" value="NUDIX_Hydrolase"/>
    <property type="match status" value="1"/>
</dbReference>
<dbReference type="Pfam" id="PF00293">
    <property type="entry name" value="NUDIX"/>
    <property type="match status" value="1"/>
</dbReference>
<dbReference type="InterPro" id="IPR020084">
    <property type="entry name" value="NUDIX_hydrolase_CS"/>
</dbReference>
<dbReference type="InterPro" id="IPR015797">
    <property type="entry name" value="NUDIX_hydrolase-like_dom_sf"/>
</dbReference>
<dbReference type="AlphaFoldDB" id="A0AA95KXC1"/>
<dbReference type="PROSITE" id="PS51462">
    <property type="entry name" value="NUDIX"/>
    <property type="match status" value="1"/>
</dbReference>
<dbReference type="PROSITE" id="PS00893">
    <property type="entry name" value="NUDIX_BOX"/>
    <property type="match status" value="1"/>
</dbReference>
<dbReference type="PANTHER" id="PTHR43736:SF1">
    <property type="entry name" value="DIHYDRONEOPTERIN TRIPHOSPHATE DIPHOSPHATASE"/>
    <property type="match status" value="1"/>
</dbReference>
<organism evidence="4 5">
    <name type="scientific">Paenibacillus woosongensis</name>
    <dbReference type="NCBI Taxonomy" id="307580"/>
    <lineage>
        <taxon>Bacteria</taxon>
        <taxon>Bacillati</taxon>
        <taxon>Bacillota</taxon>
        <taxon>Bacilli</taxon>
        <taxon>Bacillales</taxon>
        <taxon>Paenibacillaceae</taxon>
        <taxon>Paenibacillus</taxon>
    </lineage>
</organism>
<protein>
    <submittedName>
        <fullName evidence="4">NUDIX domain-containing protein</fullName>
    </submittedName>
</protein>
<comment type="similarity">
    <text evidence="1">Belongs to the Nudix hydrolase family.</text>
</comment>
<evidence type="ECO:0000313" key="4">
    <source>
        <dbReference type="EMBL" id="WHX50770.1"/>
    </source>
</evidence>
<dbReference type="InterPro" id="IPR000086">
    <property type="entry name" value="NUDIX_hydrolase_dom"/>
</dbReference>
<proteinExistence type="inferred from homology"/>
<dbReference type="RefSeq" id="WP_283927802.1">
    <property type="nucleotide sequence ID" value="NZ_CP126084.1"/>
</dbReference>
<dbReference type="EMBL" id="CP126084">
    <property type="protein sequence ID" value="WHX50770.1"/>
    <property type="molecule type" value="Genomic_DNA"/>
</dbReference>
<evidence type="ECO:0000256" key="1">
    <source>
        <dbReference type="ARBA" id="ARBA00005582"/>
    </source>
</evidence>
<name>A0AA95KXC1_9BACL</name>
<feature type="domain" description="Nudix hydrolase" evidence="3">
    <location>
        <begin position="1"/>
        <end position="147"/>
    </location>
</feature>
<reference evidence="4" key="1">
    <citation type="submission" date="2023-05" db="EMBL/GenBank/DDBJ databases">
        <title>Comparative genomics of Bacillaceae isolates and their secondary metabolite potential.</title>
        <authorList>
            <person name="Song L."/>
            <person name="Nielsen L.J."/>
            <person name="Mohite O."/>
            <person name="Xu X."/>
            <person name="Weber T."/>
            <person name="Kovacs A.T."/>
        </authorList>
    </citation>
    <scope>NUCLEOTIDE SEQUENCE</scope>
    <source>
        <strain evidence="4">B2_4</strain>
    </source>
</reference>
<dbReference type="PANTHER" id="PTHR43736">
    <property type="entry name" value="ADP-RIBOSE PYROPHOSPHATASE"/>
    <property type="match status" value="1"/>
</dbReference>
<dbReference type="Gene3D" id="3.90.79.10">
    <property type="entry name" value="Nucleoside Triphosphate Pyrophosphohydrolase"/>
    <property type="match status" value="1"/>
</dbReference>
<evidence type="ECO:0000256" key="2">
    <source>
        <dbReference type="ARBA" id="ARBA00022801"/>
    </source>
</evidence>
<dbReference type="KEGG" id="pwn:QNH46_09035"/>
<keyword evidence="2" id="KW-0378">Hydrolase</keyword>
<dbReference type="Proteomes" id="UP001177943">
    <property type="component" value="Chromosome"/>
</dbReference>
<dbReference type="GO" id="GO:0016787">
    <property type="term" value="F:hydrolase activity"/>
    <property type="evidence" value="ECO:0007669"/>
    <property type="project" value="UniProtKB-KW"/>
</dbReference>
<evidence type="ECO:0000313" key="5">
    <source>
        <dbReference type="Proteomes" id="UP001177943"/>
    </source>
</evidence>
<accession>A0AA95KXC1</accession>
<gene>
    <name evidence="4" type="ORF">QNH46_09035</name>
</gene>
<evidence type="ECO:0000259" key="3">
    <source>
        <dbReference type="PROSITE" id="PS51462"/>
    </source>
</evidence>